<dbReference type="PROSITE" id="PS51257">
    <property type="entry name" value="PROKAR_LIPOPROTEIN"/>
    <property type="match status" value="1"/>
</dbReference>
<dbReference type="PANTHER" id="PTHR42685">
    <property type="entry name" value="GERANYLGERANYL DIPHOSPHATE REDUCTASE"/>
    <property type="match status" value="1"/>
</dbReference>
<keyword evidence="3" id="KW-1185">Reference proteome</keyword>
<feature type="domain" description="FAD-binding" evidence="1">
    <location>
        <begin position="5"/>
        <end position="292"/>
    </location>
</feature>
<name>A0A1I5GF55_9BACT</name>
<dbReference type="InterPro" id="IPR050407">
    <property type="entry name" value="Geranylgeranyl_reductase"/>
</dbReference>
<dbReference type="Pfam" id="PF01494">
    <property type="entry name" value="FAD_binding_3"/>
    <property type="match status" value="1"/>
</dbReference>
<dbReference type="AlphaFoldDB" id="A0A1I5GF55"/>
<dbReference type="Proteomes" id="UP000199564">
    <property type="component" value="Unassembled WGS sequence"/>
</dbReference>
<proteinExistence type="predicted"/>
<dbReference type="STRING" id="226506.SAMN04488519_105351"/>
<dbReference type="GO" id="GO:0071949">
    <property type="term" value="F:FAD binding"/>
    <property type="evidence" value="ECO:0007669"/>
    <property type="project" value="InterPro"/>
</dbReference>
<dbReference type="InterPro" id="IPR002938">
    <property type="entry name" value="FAD-bd"/>
</dbReference>
<accession>A0A1I5GF55</accession>
<dbReference type="EMBL" id="FOVW01000005">
    <property type="protein sequence ID" value="SFO34675.1"/>
    <property type="molecule type" value="Genomic_DNA"/>
</dbReference>
<evidence type="ECO:0000313" key="2">
    <source>
        <dbReference type="EMBL" id="SFO34675.1"/>
    </source>
</evidence>
<dbReference type="Gene3D" id="3.50.50.60">
    <property type="entry name" value="FAD/NAD(P)-binding domain"/>
    <property type="match status" value="1"/>
</dbReference>
<dbReference type="SUPFAM" id="SSF51905">
    <property type="entry name" value="FAD/NAD(P)-binding domain"/>
    <property type="match status" value="1"/>
</dbReference>
<sequence length="368" mass="41526">MIKKRVIVVGGGLAGLIAACQLAKNGHLVQLFEKKQYPFHRVCGEYVSNEVLDFLKRENLFPETAHFPSISKFEFSDTKGNTVSMDLDLGGFGISRFLLDDFLANQAILLGVELLQNKPVENINFNSGVFEVITQDQGTYEAEFVIAAHGKRSKLDKVLNRPFIEKRSPYIGVKYHIRTDASKETVALHNFKAGYCGLNAIEEEKFNLCYLGSRDELRKYGSIPEMEAQTLFKNPRLKEIFNSSDFLFEKPEVINEINFEFKRPVENHVLMAGDAAGLITPLCGNGMAMAIHSGKLAAEAIHRFDSREEVEKNYQRNWNMNFSRRLRVGRVVQRLFGSESASSFARFLLSDFPAIGKVIMKNTHGTPI</sequence>
<dbReference type="PANTHER" id="PTHR42685:SF22">
    <property type="entry name" value="CONDITIONED MEDIUM FACTOR RECEPTOR 1"/>
    <property type="match status" value="1"/>
</dbReference>
<evidence type="ECO:0000259" key="1">
    <source>
        <dbReference type="Pfam" id="PF01494"/>
    </source>
</evidence>
<evidence type="ECO:0000313" key="3">
    <source>
        <dbReference type="Proteomes" id="UP000199564"/>
    </source>
</evidence>
<dbReference type="InterPro" id="IPR036188">
    <property type="entry name" value="FAD/NAD-bd_sf"/>
</dbReference>
<organism evidence="2 3">
    <name type="scientific">Algoriphagus ornithinivorans</name>
    <dbReference type="NCBI Taxonomy" id="226506"/>
    <lineage>
        <taxon>Bacteria</taxon>
        <taxon>Pseudomonadati</taxon>
        <taxon>Bacteroidota</taxon>
        <taxon>Cytophagia</taxon>
        <taxon>Cytophagales</taxon>
        <taxon>Cyclobacteriaceae</taxon>
        <taxon>Algoriphagus</taxon>
    </lineage>
</organism>
<protein>
    <submittedName>
        <fullName evidence="2">Dehydrogenase (Flavoprotein)</fullName>
    </submittedName>
</protein>
<reference evidence="3" key="1">
    <citation type="submission" date="2016-10" db="EMBL/GenBank/DDBJ databases">
        <authorList>
            <person name="Varghese N."/>
            <person name="Submissions S."/>
        </authorList>
    </citation>
    <scope>NUCLEOTIDE SEQUENCE [LARGE SCALE GENOMIC DNA]</scope>
    <source>
        <strain evidence="3">DSM 15282</strain>
    </source>
</reference>
<gene>
    <name evidence="2" type="ORF">SAMN04488519_105351</name>
</gene>
<dbReference type="PRINTS" id="PR00420">
    <property type="entry name" value="RNGMNOXGNASE"/>
</dbReference>